<keyword evidence="3" id="KW-1185">Reference proteome</keyword>
<dbReference type="CDD" id="cd04179">
    <property type="entry name" value="DPM_DPG-synthase_like"/>
    <property type="match status" value="1"/>
</dbReference>
<sequence>MTYKASVLIPAYNEADRIGDTIKGMKDITEIDEIIVVNDGSTDDTVEKAKKAGAKIVNMKNNLGKGTALKEGLKYVKNDIIVFLDADIGLTSREVKKLLLPVINNEADVTVAKFPKINIKSGFGVVKKLAKKGVKALTGCEFESALSGQRAFKKEVLEGIKKFHKGYGIEVGMTIDILKKGYKIKEVEVNMTHAVTLRDIKGFIHRGRQFFDILKVLLYKSIKKD</sequence>
<dbReference type="KEGG" id="aaut:ACETAC_06110"/>
<evidence type="ECO:0000313" key="3">
    <source>
        <dbReference type="Proteomes" id="UP000671913"/>
    </source>
</evidence>
<proteinExistence type="predicted"/>
<evidence type="ECO:0000259" key="1">
    <source>
        <dbReference type="Pfam" id="PF00535"/>
    </source>
</evidence>
<dbReference type="PANTHER" id="PTHR48090:SF7">
    <property type="entry name" value="RFBJ PROTEIN"/>
    <property type="match status" value="1"/>
</dbReference>
<dbReference type="RefSeq" id="WP_284679168.1">
    <property type="nucleotide sequence ID" value="NZ_CP060096.1"/>
</dbReference>
<gene>
    <name evidence="2" type="ORF">ACETAC_06110</name>
</gene>
<protein>
    <submittedName>
        <fullName evidence="2">Glycosyltransferase family 2 protein</fullName>
    </submittedName>
</protein>
<dbReference type="SUPFAM" id="SSF53448">
    <property type="entry name" value="Nucleotide-diphospho-sugar transferases"/>
    <property type="match status" value="1"/>
</dbReference>
<dbReference type="InterPro" id="IPR029044">
    <property type="entry name" value="Nucleotide-diphossugar_trans"/>
</dbReference>
<reference evidence="2" key="1">
    <citation type="submission" date="2020-08" db="EMBL/GenBank/DDBJ databases">
        <title>Genomic insights into the carbon and energy metabolism of the first obligate autotrophic acetogenic bacterium Aceticella autotrophica gen. nov., sp. nov.</title>
        <authorList>
            <person name="Toshchakov S.V."/>
            <person name="Elcheninov A.G."/>
            <person name="Kublanov I.V."/>
            <person name="Frolov E.N."/>
            <person name="Lebedinsky A.V."/>
        </authorList>
    </citation>
    <scope>NUCLEOTIDE SEQUENCE</scope>
    <source>
        <strain evidence="2">3443-3Ac</strain>
    </source>
</reference>
<dbReference type="Gene3D" id="3.90.550.10">
    <property type="entry name" value="Spore Coat Polysaccharide Biosynthesis Protein SpsA, Chain A"/>
    <property type="match status" value="1"/>
</dbReference>
<dbReference type="AlphaFoldDB" id="A0A974Y2N9"/>
<dbReference type="Pfam" id="PF00535">
    <property type="entry name" value="Glycos_transf_2"/>
    <property type="match status" value="1"/>
</dbReference>
<name>A0A974Y2N9_9THEO</name>
<feature type="domain" description="Glycosyltransferase 2-like" evidence="1">
    <location>
        <begin position="6"/>
        <end position="128"/>
    </location>
</feature>
<dbReference type="Proteomes" id="UP000671913">
    <property type="component" value="Chromosome"/>
</dbReference>
<dbReference type="InterPro" id="IPR001173">
    <property type="entry name" value="Glyco_trans_2-like"/>
</dbReference>
<evidence type="ECO:0000313" key="2">
    <source>
        <dbReference type="EMBL" id="QSZ26494.1"/>
    </source>
</evidence>
<dbReference type="EMBL" id="CP060096">
    <property type="protein sequence ID" value="QSZ26494.1"/>
    <property type="molecule type" value="Genomic_DNA"/>
</dbReference>
<accession>A0A974Y2N9</accession>
<organism evidence="2 3">
    <name type="scientific">Aceticella autotrophica</name>
    <dbReference type="NCBI Taxonomy" id="2755338"/>
    <lineage>
        <taxon>Bacteria</taxon>
        <taxon>Bacillati</taxon>
        <taxon>Bacillota</taxon>
        <taxon>Clostridia</taxon>
        <taxon>Thermoanaerobacterales</taxon>
        <taxon>Thermoanaerobacteraceae</taxon>
        <taxon>Aceticella</taxon>
    </lineage>
</organism>
<dbReference type="InterPro" id="IPR050256">
    <property type="entry name" value="Glycosyltransferase_2"/>
</dbReference>
<dbReference type="PANTHER" id="PTHR48090">
    <property type="entry name" value="UNDECAPRENYL-PHOSPHATE 4-DEOXY-4-FORMAMIDO-L-ARABINOSE TRANSFERASE-RELATED"/>
    <property type="match status" value="1"/>
</dbReference>